<dbReference type="EMBL" id="MU003522">
    <property type="protein sequence ID" value="KAF2466964.1"/>
    <property type="molecule type" value="Genomic_DNA"/>
</dbReference>
<proteinExistence type="predicted"/>
<accession>A0ACB6QIX6</accession>
<reference evidence="1" key="1">
    <citation type="journal article" date="2020" name="Stud. Mycol.">
        <title>101 Dothideomycetes genomes: a test case for predicting lifestyles and emergence of pathogens.</title>
        <authorList>
            <person name="Haridas S."/>
            <person name="Albert R."/>
            <person name="Binder M."/>
            <person name="Bloem J."/>
            <person name="Labutti K."/>
            <person name="Salamov A."/>
            <person name="Andreopoulos B."/>
            <person name="Baker S."/>
            <person name="Barry K."/>
            <person name="Bills G."/>
            <person name="Bluhm B."/>
            <person name="Cannon C."/>
            <person name="Castanera R."/>
            <person name="Culley D."/>
            <person name="Daum C."/>
            <person name="Ezra D."/>
            <person name="Gonzalez J."/>
            <person name="Henrissat B."/>
            <person name="Kuo A."/>
            <person name="Liang C."/>
            <person name="Lipzen A."/>
            <person name="Lutzoni F."/>
            <person name="Magnuson J."/>
            <person name="Mondo S."/>
            <person name="Nolan M."/>
            <person name="Ohm R."/>
            <person name="Pangilinan J."/>
            <person name="Park H.-J."/>
            <person name="Ramirez L."/>
            <person name="Alfaro M."/>
            <person name="Sun H."/>
            <person name="Tritt A."/>
            <person name="Yoshinaga Y."/>
            <person name="Zwiers L.-H."/>
            <person name="Turgeon B."/>
            <person name="Goodwin S."/>
            <person name="Spatafora J."/>
            <person name="Crous P."/>
            <person name="Grigoriev I."/>
        </authorList>
    </citation>
    <scope>NUCLEOTIDE SEQUENCE</scope>
    <source>
        <strain evidence="1">ATCC 200398</strain>
    </source>
</reference>
<organism evidence="1 2">
    <name type="scientific">Lindgomyces ingoldianus</name>
    <dbReference type="NCBI Taxonomy" id="673940"/>
    <lineage>
        <taxon>Eukaryota</taxon>
        <taxon>Fungi</taxon>
        <taxon>Dikarya</taxon>
        <taxon>Ascomycota</taxon>
        <taxon>Pezizomycotina</taxon>
        <taxon>Dothideomycetes</taxon>
        <taxon>Pleosporomycetidae</taxon>
        <taxon>Pleosporales</taxon>
        <taxon>Lindgomycetaceae</taxon>
        <taxon>Lindgomyces</taxon>
    </lineage>
</organism>
<evidence type="ECO:0000313" key="1">
    <source>
        <dbReference type="EMBL" id="KAF2466964.1"/>
    </source>
</evidence>
<name>A0ACB6QIX6_9PLEO</name>
<protein>
    <submittedName>
        <fullName evidence="1">WD40 repeat-like protein</fullName>
    </submittedName>
</protein>
<evidence type="ECO:0000313" key="2">
    <source>
        <dbReference type="Proteomes" id="UP000799755"/>
    </source>
</evidence>
<gene>
    <name evidence="1" type="ORF">BDR25DRAFT_292674</name>
</gene>
<keyword evidence="2" id="KW-1185">Reference proteome</keyword>
<comment type="caution">
    <text evidence="1">The sequence shown here is derived from an EMBL/GenBank/DDBJ whole genome shotgun (WGS) entry which is preliminary data.</text>
</comment>
<dbReference type="Proteomes" id="UP000799755">
    <property type="component" value="Unassembled WGS sequence"/>
</dbReference>
<sequence length="371" mass="40408">MSGLFGGSSASSAATTTTGDTSKDIEVSQNQLPGDSISDMAFCPTADFLAVASWDKKVWIYEVTNAGAQGKWFFEMAGHVLCVAWSRDGTRVAAGDSTGICSMVDLSKAAPGQVAAQQVAGHVDPNNQAANPAIKCVRWFQNGGRDILATGSWDKSVKFWDLTSPQPLGSLDCGERVYTMDVKDDLLVVGTAERHIHIVNLKEPTKIYKTITSPLKWQTRVVSCFTDATGFAVGSIEGRCAIQYVEDKDTSLNFSFKCHRQQDPAARDIAKVYSVNAISFHPIHGTFSTAGSDGTFHFWDKDAKHRLKGYPEVGGSITATCFSRDGNIFAYAISYDWSKGYSHNTPQYPIKLKLHPILGDECKPRPGSKKR</sequence>